<accession>A0A286YDJ1</accession>
<dbReference type="Proteomes" id="UP000000589">
    <property type="component" value="Chromosome 13"/>
</dbReference>
<proteinExistence type="predicted"/>
<dbReference type="ProteomicsDB" id="311872"/>
<name>A0A286YDJ1_MOUSE</name>
<reference evidence="1 3" key="2">
    <citation type="journal article" date="2011" name="PLoS Biol.">
        <title>Modernizing reference genome assemblies.</title>
        <authorList>
            <person name="Church D.M."/>
            <person name="Schneider V.A."/>
            <person name="Graves T."/>
            <person name="Auger K."/>
            <person name="Cunningham F."/>
            <person name="Bouk N."/>
            <person name="Chen H.C."/>
            <person name="Agarwala R."/>
            <person name="McLaren W.M."/>
            <person name="Ritchie G.R."/>
            <person name="Albracht D."/>
            <person name="Kremitzki M."/>
            <person name="Rock S."/>
            <person name="Kotkiewicz H."/>
            <person name="Kremitzki C."/>
            <person name="Wollam A."/>
            <person name="Trani L."/>
            <person name="Fulton L."/>
            <person name="Fulton R."/>
            <person name="Matthews L."/>
            <person name="Whitehead S."/>
            <person name="Chow W."/>
            <person name="Torrance J."/>
            <person name="Dunn M."/>
            <person name="Harden G."/>
            <person name="Threadgold G."/>
            <person name="Wood J."/>
            <person name="Collins J."/>
            <person name="Heath P."/>
            <person name="Griffiths G."/>
            <person name="Pelan S."/>
            <person name="Grafham D."/>
            <person name="Eichler E.E."/>
            <person name="Weinstock G."/>
            <person name="Mardis E.R."/>
            <person name="Wilson R.K."/>
            <person name="Howe K."/>
            <person name="Flicek P."/>
            <person name="Hubbard T."/>
        </authorList>
    </citation>
    <scope>NUCLEOTIDE SEQUENCE [LARGE SCALE GENOMIC DNA]</scope>
    <source>
        <strain evidence="1 3">C57BL/6J</strain>
    </source>
</reference>
<protein>
    <submittedName>
        <fullName evidence="1">Chromodomain protein, Y chromosome-like</fullName>
    </submittedName>
</protein>
<dbReference type="VEuPathDB" id="HostDB:ENSMUSG00000059288"/>
<reference evidence="1" key="3">
    <citation type="submission" date="2025-08" db="UniProtKB">
        <authorList>
            <consortium name="Ensembl"/>
        </authorList>
    </citation>
    <scope>IDENTIFICATION</scope>
    <source>
        <strain evidence="1">C57BL/6J</strain>
    </source>
</reference>
<dbReference type="GeneTree" id="ENSGT00940000155106"/>
<organism evidence="1 3">
    <name type="scientific">Mus musculus</name>
    <name type="common">Mouse</name>
    <dbReference type="NCBI Taxonomy" id="10090"/>
    <lineage>
        <taxon>Eukaryota</taxon>
        <taxon>Metazoa</taxon>
        <taxon>Chordata</taxon>
        <taxon>Craniata</taxon>
        <taxon>Vertebrata</taxon>
        <taxon>Euteleostomi</taxon>
        <taxon>Mammalia</taxon>
        <taxon>Eutheria</taxon>
        <taxon>Euarchontoglires</taxon>
        <taxon>Glires</taxon>
        <taxon>Rodentia</taxon>
        <taxon>Myomorpha</taxon>
        <taxon>Muroidea</taxon>
        <taxon>Muridae</taxon>
        <taxon>Murinae</taxon>
        <taxon>Mus</taxon>
        <taxon>Mus</taxon>
    </lineage>
</organism>
<dbReference type="ExpressionAtlas" id="A0A286YDJ1">
    <property type="expression patterns" value="baseline and differential"/>
</dbReference>
<sequence>MGIGNSQPNSQEAQLCTLPEKAEQPTDDNTCQQNNVVPATVSEPDQASPAIQDAETQDSVARQCRVGLLSSVKPLKTCS</sequence>
<keyword evidence="3" id="KW-1185">Reference proteome</keyword>
<gene>
    <name evidence="1 2" type="primary">Cdyl</name>
</gene>
<dbReference type="MGI" id="MGI:1339956">
    <property type="gene designation" value="Cdyl"/>
</dbReference>
<reference evidence="1 3" key="1">
    <citation type="journal article" date="2009" name="PLoS Biol.">
        <title>Lineage-specific biology revealed by a finished genome assembly of the mouse.</title>
        <authorList>
            <consortium name="Mouse Genome Sequencing Consortium"/>
            <person name="Church D.M."/>
            <person name="Goodstadt L."/>
            <person name="Hillier L.W."/>
            <person name="Zody M.C."/>
            <person name="Goldstein S."/>
            <person name="She X."/>
            <person name="Bult C.J."/>
            <person name="Agarwala R."/>
            <person name="Cherry J.L."/>
            <person name="DiCuccio M."/>
            <person name="Hlavina W."/>
            <person name="Kapustin Y."/>
            <person name="Meric P."/>
            <person name="Maglott D."/>
            <person name="Birtle Z."/>
            <person name="Marques A.C."/>
            <person name="Graves T."/>
            <person name="Zhou S."/>
            <person name="Teague B."/>
            <person name="Potamousis K."/>
            <person name="Churas C."/>
            <person name="Place M."/>
            <person name="Herschleb J."/>
            <person name="Runnheim R."/>
            <person name="Forrest D."/>
            <person name="Amos-Landgraf J."/>
            <person name="Schwartz D.C."/>
            <person name="Cheng Z."/>
            <person name="Lindblad-Toh K."/>
            <person name="Eichler E.E."/>
            <person name="Ponting C.P."/>
        </authorList>
    </citation>
    <scope>NUCLEOTIDE SEQUENCE [LARGE SCALE GENOMIC DNA]</scope>
    <source>
        <strain evidence="1 3">C57BL/6J</strain>
    </source>
</reference>
<dbReference type="Bgee" id="ENSMUSG00000059288">
    <property type="expression patterns" value="Expressed in seminiferous tubule of testis and 249 other cell types or tissues"/>
</dbReference>
<dbReference type="Ensembl" id="ENSMUST00000225602.2">
    <property type="protein sequence ID" value="ENSMUSP00000153274.2"/>
    <property type="gene ID" value="ENSMUSG00000059288.15"/>
</dbReference>
<evidence type="ECO:0000313" key="2">
    <source>
        <dbReference type="MGI" id="MGI:1339956"/>
    </source>
</evidence>
<dbReference type="Antibodypedia" id="24514">
    <property type="antibodies" value="266 antibodies from 33 providers"/>
</dbReference>
<dbReference type="AGR" id="MGI:1339956"/>
<dbReference type="AlphaFoldDB" id="A0A286YDJ1"/>
<reference evidence="1" key="4">
    <citation type="submission" date="2025-09" db="UniProtKB">
        <authorList>
            <consortium name="Ensembl"/>
        </authorList>
    </citation>
    <scope>IDENTIFICATION</scope>
    <source>
        <strain evidence="1">C57BL/6J</strain>
    </source>
</reference>
<evidence type="ECO:0000313" key="3">
    <source>
        <dbReference type="Proteomes" id="UP000000589"/>
    </source>
</evidence>
<evidence type="ECO:0000313" key="1">
    <source>
        <dbReference type="Ensembl" id="ENSMUSP00000153274.2"/>
    </source>
</evidence>